<feature type="compositionally biased region" description="Basic residues" evidence="4">
    <location>
        <begin position="1"/>
        <end position="14"/>
    </location>
</feature>
<evidence type="ECO:0000256" key="3">
    <source>
        <dbReference type="ARBA" id="ARBA00022801"/>
    </source>
</evidence>
<protein>
    <recommendedName>
        <fullName evidence="5">Ubiquitin-like protease family profile domain-containing protein</fullName>
    </recommendedName>
</protein>
<evidence type="ECO:0000256" key="2">
    <source>
        <dbReference type="ARBA" id="ARBA00022670"/>
    </source>
</evidence>
<sequence>MEQHRLKKDKKRLRGEKEEKKEIKKKGKEENEKKEKNNKEVKEVKEEKEVGKDSIVIERKNIFISRSNLIDIIGTGWVCSTHLDAYAYMRYIQEDTVDVLPRDIASCPLRVVEGLPTQDNSNDCGIFVMKYMKASVVEGPVDWKSHKTWEKDMSRIRAELVAFFARFFSLPCLKKMDLNFNCPEKT</sequence>
<proteinExistence type="inferred from homology"/>
<evidence type="ECO:0000313" key="7">
    <source>
        <dbReference type="Proteomes" id="UP001412067"/>
    </source>
</evidence>
<dbReference type="InterPro" id="IPR003653">
    <property type="entry name" value="Peptidase_C48_C"/>
</dbReference>
<dbReference type="InterPro" id="IPR038765">
    <property type="entry name" value="Papain-like_cys_pep_sf"/>
</dbReference>
<evidence type="ECO:0000259" key="5">
    <source>
        <dbReference type="Pfam" id="PF02902"/>
    </source>
</evidence>
<evidence type="ECO:0000313" key="6">
    <source>
        <dbReference type="EMBL" id="KAK8969643.1"/>
    </source>
</evidence>
<reference evidence="6 7" key="1">
    <citation type="journal article" date="2022" name="Nat. Plants">
        <title>Genomes of leafy and leafless Platanthera orchids illuminate the evolution of mycoheterotrophy.</title>
        <authorList>
            <person name="Li M.H."/>
            <person name="Liu K.W."/>
            <person name="Li Z."/>
            <person name="Lu H.C."/>
            <person name="Ye Q.L."/>
            <person name="Zhang D."/>
            <person name="Wang J.Y."/>
            <person name="Li Y.F."/>
            <person name="Zhong Z.M."/>
            <person name="Liu X."/>
            <person name="Yu X."/>
            <person name="Liu D.K."/>
            <person name="Tu X.D."/>
            <person name="Liu B."/>
            <person name="Hao Y."/>
            <person name="Liao X.Y."/>
            <person name="Jiang Y.T."/>
            <person name="Sun W.H."/>
            <person name="Chen J."/>
            <person name="Chen Y.Q."/>
            <person name="Ai Y."/>
            <person name="Zhai J.W."/>
            <person name="Wu S.S."/>
            <person name="Zhou Z."/>
            <person name="Hsiao Y.Y."/>
            <person name="Wu W.L."/>
            <person name="Chen Y.Y."/>
            <person name="Lin Y.F."/>
            <person name="Hsu J.L."/>
            <person name="Li C.Y."/>
            <person name="Wang Z.W."/>
            <person name="Zhao X."/>
            <person name="Zhong W.Y."/>
            <person name="Ma X.K."/>
            <person name="Ma L."/>
            <person name="Huang J."/>
            <person name="Chen G.Z."/>
            <person name="Huang M.Z."/>
            <person name="Huang L."/>
            <person name="Peng D.H."/>
            <person name="Luo Y.B."/>
            <person name="Zou S.Q."/>
            <person name="Chen S.P."/>
            <person name="Lan S."/>
            <person name="Tsai W.C."/>
            <person name="Van de Peer Y."/>
            <person name="Liu Z.J."/>
        </authorList>
    </citation>
    <scope>NUCLEOTIDE SEQUENCE [LARGE SCALE GENOMIC DNA]</scope>
    <source>
        <strain evidence="6">Lor288</strain>
    </source>
</reference>
<comment type="caution">
    <text evidence="6">The sequence shown here is derived from an EMBL/GenBank/DDBJ whole genome shotgun (WGS) entry which is preliminary data.</text>
</comment>
<dbReference type="SUPFAM" id="SSF54001">
    <property type="entry name" value="Cysteine proteinases"/>
    <property type="match status" value="1"/>
</dbReference>
<dbReference type="EMBL" id="JBBWWR010000003">
    <property type="protein sequence ID" value="KAK8969643.1"/>
    <property type="molecule type" value="Genomic_DNA"/>
</dbReference>
<dbReference type="Gene3D" id="1.10.418.20">
    <property type="match status" value="1"/>
</dbReference>
<comment type="similarity">
    <text evidence="1">Belongs to the peptidase C48 family.</text>
</comment>
<keyword evidence="7" id="KW-1185">Reference proteome</keyword>
<feature type="compositionally biased region" description="Basic and acidic residues" evidence="4">
    <location>
        <begin position="15"/>
        <end position="45"/>
    </location>
</feature>
<name>A0ABR2MZI7_9ASPA</name>
<keyword evidence="3" id="KW-0378">Hydrolase</keyword>
<evidence type="ECO:0000256" key="1">
    <source>
        <dbReference type="ARBA" id="ARBA00005234"/>
    </source>
</evidence>
<feature type="domain" description="Ubiquitin-like protease family profile" evidence="5">
    <location>
        <begin position="92"/>
        <end position="160"/>
    </location>
</feature>
<organism evidence="6 7">
    <name type="scientific">Platanthera guangdongensis</name>
    <dbReference type="NCBI Taxonomy" id="2320717"/>
    <lineage>
        <taxon>Eukaryota</taxon>
        <taxon>Viridiplantae</taxon>
        <taxon>Streptophyta</taxon>
        <taxon>Embryophyta</taxon>
        <taxon>Tracheophyta</taxon>
        <taxon>Spermatophyta</taxon>
        <taxon>Magnoliopsida</taxon>
        <taxon>Liliopsida</taxon>
        <taxon>Asparagales</taxon>
        <taxon>Orchidaceae</taxon>
        <taxon>Orchidoideae</taxon>
        <taxon>Orchideae</taxon>
        <taxon>Orchidinae</taxon>
        <taxon>Platanthera</taxon>
    </lineage>
</organism>
<dbReference type="Pfam" id="PF02902">
    <property type="entry name" value="Peptidase_C48"/>
    <property type="match status" value="1"/>
</dbReference>
<dbReference type="Proteomes" id="UP001412067">
    <property type="component" value="Unassembled WGS sequence"/>
</dbReference>
<evidence type="ECO:0000256" key="4">
    <source>
        <dbReference type="SAM" id="MobiDB-lite"/>
    </source>
</evidence>
<feature type="region of interest" description="Disordered" evidence="4">
    <location>
        <begin position="1"/>
        <end position="45"/>
    </location>
</feature>
<keyword evidence="2" id="KW-0645">Protease</keyword>
<gene>
    <name evidence="6" type="ORF">KSP40_PGU007526</name>
</gene>
<accession>A0ABR2MZI7</accession>